<comment type="caution">
    <text evidence="2">The sequence shown here is derived from an EMBL/GenBank/DDBJ whole genome shotgun (WGS) entry which is preliminary data.</text>
</comment>
<name>A0A640TTN3_STRNI</name>
<sequence>MRTAGRRAAFKTWPGRGRRNLDVAREGAQGLLQQIGHPLAGETARRRLVRIVTNLGSGGSLTRRGRAELTDAVRRGEPDSVFAASGIARAAGHPDATRDRQSISLVRAHR</sequence>
<organism evidence="2 3">
    <name type="scientific">Streptomyces nigrescens</name>
    <dbReference type="NCBI Taxonomy" id="1920"/>
    <lineage>
        <taxon>Bacteria</taxon>
        <taxon>Bacillati</taxon>
        <taxon>Actinomycetota</taxon>
        <taxon>Actinomycetes</taxon>
        <taxon>Kitasatosporales</taxon>
        <taxon>Streptomycetaceae</taxon>
        <taxon>Streptomyces</taxon>
    </lineage>
</organism>
<proteinExistence type="predicted"/>
<dbReference type="EMBL" id="BLIP01000003">
    <property type="protein sequence ID" value="GFE27453.1"/>
    <property type="molecule type" value="Genomic_DNA"/>
</dbReference>
<reference evidence="2 3" key="1">
    <citation type="submission" date="2019-12" db="EMBL/GenBank/DDBJ databases">
        <title>Whole genome shotgun sequence of Streptomyces libani subsp. libani NBRC 13452.</title>
        <authorList>
            <person name="Ichikawa N."/>
            <person name="Kimura A."/>
            <person name="Kitahashi Y."/>
            <person name="Komaki H."/>
            <person name="Tamura T."/>
        </authorList>
    </citation>
    <scope>NUCLEOTIDE SEQUENCE [LARGE SCALE GENOMIC DNA]</scope>
    <source>
        <strain evidence="2 3">NBRC 13452</strain>
    </source>
</reference>
<dbReference type="AlphaFoldDB" id="A0A640TTN3"/>
<feature type="region of interest" description="Disordered" evidence="1">
    <location>
        <begin position="91"/>
        <end position="110"/>
    </location>
</feature>
<evidence type="ECO:0000313" key="2">
    <source>
        <dbReference type="EMBL" id="GFE27453.1"/>
    </source>
</evidence>
<evidence type="ECO:0000256" key="1">
    <source>
        <dbReference type="SAM" id="MobiDB-lite"/>
    </source>
</evidence>
<evidence type="ECO:0000313" key="3">
    <source>
        <dbReference type="Proteomes" id="UP000429552"/>
    </source>
</evidence>
<accession>A0A640TTN3</accession>
<protein>
    <submittedName>
        <fullName evidence="2">Uncharacterized protein</fullName>
    </submittedName>
</protein>
<dbReference type="Proteomes" id="UP000429552">
    <property type="component" value="Unassembled WGS sequence"/>
</dbReference>
<gene>
    <name evidence="2" type="ORF">Sliba_79060</name>
</gene>